<name>A0A9Y1BRY1_9ARCH</name>
<proteinExistence type="predicted"/>
<sequence length="977" mass="113171">MATSGSSSISEQLDTNKSLLKQLIEVSKEIEKEKQSNSVEIFLKTIIKDIKRVENETLEIIPVSHYSLSSAVHVWQRLSEKKPKVIFLEAPEDFERELENIKYCTPPVAFQGILVKTEEIDHVFLPINSYTIVSEASAEYQAIKYAFENPGTELIFVDAPCTNRVKWEQKYLATKKYKAKKEEINANNYNFIIGNTIPTKKEFLITLLEKTNFDDYSLWWEQVAENALLDLSYDNYRYVMVLLGSVFRRSGSDDKLEIISSLRDKFMWNKIKSVINSKKLQPEDCVFICGAAHAIATVEEWGMKGIKKKNRRSRKSEWKYGINQVDYNLIDQIANKTPGSTSEIHAKWDAIKRSVYKNKKEEITLELDKYNQAVHDKILTWASETVKKARKAGYITSPADSIAIVELTYALKEIRNRARITPREFIDAAVTSIQKNDLYLQPVEELIDEYIFPNVLGKVGYKALPSLAKDVFDRLSILKISRDSNRVQRVLLDLDKQPELKPVSDLLWMLKHMNINVVPIAGKKTLGKHIKQESWDLYIYKNKNPLIWLSLEGISVEEVFRSRITKKVKKDPSILSILEAIKSVLTYLNYKDILLFTLSNLLFSNLEGIIFEDQKKLYSLTLELLNYLRTLKEGIPKWFIYYIVSSYRQYCQELVKAAADNSISAEQFSMIFSFIFKIEGIALTEGASREELEIAIKLTLDLDEIPENKKIIALAANSLLKQENEKELRQIISKVFWNPQIIQSASEIVLALVYSSNFAPNLIFLFIEFLDQCFRRLSDNLISQWLPLLTSQMKKLDQNYVIQIAQIVKRYYNRDLKQIEVMNVWYDESLYATITDRRERETEIAIETENIIISTNFIHNFIYAFPETLNQLCLLLGFEQIKQFPLFSQSTTSISSIEKTVEKEIPLITRILIKNPATIINIKKIFEIKKEFTITKQDLEKSNKIDKEKEDLKTCDSPFSILKSHSQTLEKTSELLR</sequence>
<dbReference type="EMBL" id="CP084167">
    <property type="protein sequence ID" value="UJG44103.1"/>
    <property type="molecule type" value="Genomic_DNA"/>
</dbReference>
<protein>
    <submittedName>
        <fullName evidence="1">DUF5682 family protein</fullName>
    </submittedName>
</protein>
<dbReference type="Pfam" id="PF18934">
    <property type="entry name" value="DUF5682"/>
    <property type="match status" value="1"/>
</dbReference>
<reference evidence="1" key="1">
    <citation type="journal article" date="2022" name="Nat. Microbiol.">
        <title>Unique mobile elements and scalable gene flow at the prokaryote-eukaryote boundary revealed by circularized Asgard archaea genomes.</title>
        <authorList>
            <person name="Wu F."/>
            <person name="Speth D.R."/>
            <person name="Philosof A."/>
            <person name="Cremiere A."/>
            <person name="Narayanan A."/>
            <person name="Barco R.A."/>
            <person name="Connon S.A."/>
            <person name="Amend J.P."/>
            <person name="Antoshechkin I.A."/>
            <person name="Orphan V.J."/>
        </authorList>
    </citation>
    <scope>NUCLEOTIDE SEQUENCE</scope>
    <source>
        <strain evidence="1">PR6</strain>
    </source>
</reference>
<dbReference type="AlphaFoldDB" id="A0A9Y1BRY1"/>
<gene>
    <name evidence="1" type="ORF">K9W46_02720</name>
</gene>
<organism evidence="1">
    <name type="scientific">Candidatus Heimdallarchaeum endolithica</name>
    <dbReference type="NCBI Taxonomy" id="2876572"/>
    <lineage>
        <taxon>Archaea</taxon>
        <taxon>Promethearchaeati</taxon>
        <taxon>Candidatus Heimdallarchaeota</taxon>
        <taxon>Candidatus Heimdallarchaeia (ex Rinke et al. 2021) (nom. nud.)</taxon>
        <taxon>Candidatus Heimdallarchaeales</taxon>
        <taxon>Candidatus Heimdallarchaeaceae</taxon>
        <taxon>Candidatus Heimdallarchaeum</taxon>
    </lineage>
</organism>
<evidence type="ECO:0000313" key="1">
    <source>
        <dbReference type="EMBL" id="UJG44103.1"/>
    </source>
</evidence>
<dbReference type="Proteomes" id="UP001200513">
    <property type="component" value="Chromosome"/>
</dbReference>
<accession>A0A9Y1BRY1</accession>
<dbReference type="InterPro" id="IPR043737">
    <property type="entry name" value="DUF5682"/>
</dbReference>